<dbReference type="OrthoDB" id="10342097at2759"/>
<dbReference type="AlphaFoldDB" id="A0A2P5AQ70"/>
<evidence type="ECO:0000313" key="2">
    <source>
        <dbReference type="Proteomes" id="UP000237105"/>
    </source>
</evidence>
<reference evidence="2" key="1">
    <citation type="submission" date="2016-06" db="EMBL/GenBank/DDBJ databases">
        <title>Parallel loss of symbiosis genes in relatives of nitrogen-fixing non-legume Parasponia.</title>
        <authorList>
            <person name="Van Velzen R."/>
            <person name="Holmer R."/>
            <person name="Bu F."/>
            <person name="Rutten L."/>
            <person name="Van Zeijl A."/>
            <person name="Liu W."/>
            <person name="Santuari L."/>
            <person name="Cao Q."/>
            <person name="Sharma T."/>
            <person name="Shen D."/>
            <person name="Roswanjaya Y."/>
            <person name="Wardhani T."/>
            <person name="Kalhor M.S."/>
            <person name="Jansen J."/>
            <person name="Van den Hoogen J."/>
            <person name="Gungor B."/>
            <person name="Hartog M."/>
            <person name="Hontelez J."/>
            <person name="Verver J."/>
            <person name="Yang W.-C."/>
            <person name="Schijlen E."/>
            <person name="Repin R."/>
            <person name="Schilthuizen M."/>
            <person name="Schranz E."/>
            <person name="Heidstra R."/>
            <person name="Miyata K."/>
            <person name="Fedorova E."/>
            <person name="Kohlen W."/>
            <person name="Bisseling T."/>
            <person name="Smit S."/>
            <person name="Geurts R."/>
        </authorList>
    </citation>
    <scope>NUCLEOTIDE SEQUENCE [LARGE SCALE GENOMIC DNA]</scope>
    <source>
        <strain evidence="2">cv. WU1-14</strain>
    </source>
</reference>
<sequence>MLVGRLSSILQSIIVINLRLKQYSIEDDETSFIAVSLKHILSMFLGRFGNVSRDEQRLTRTLFKESNSCILLGIFVSHLQSSRNNSERFLRELIDDGKHFIAVELKSKDTRLVVKVLGRVLKLQQPRRLRFSSLLPSILYAGPQSILQ</sequence>
<proteinExistence type="predicted"/>
<keyword evidence="2" id="KW-1185">Reference proteome</keyword>
<gene>
    <name evidence="1" type="ORF">PanWU01x14_310780</name>
</gene>
<comment type="caution">
    <text evidence="1">The sequence shown here is derived from an EMBL/GenBank/DDBJ whole genome shotgun (WGS) entry which is preliminary data.</text>
</comment>
<dbReference type="EMBL" id="JXTB01000488">
    <property type="protein sequence ID" value="PON38680.1"/>
    <property type="molecule type" value="Genomic_DNA"/>
</dbReference>
<name>A0A2P5AQ70_PARAD</name>
<protein>
    <submittedName>
        <fullName evidence="1">Uncharacterized protein</fullName>
    </submittedName>
</protein>
<organism evidence="1 2">
    <name type="scientific">Parasponia andersonii</name>
    <name type="common">Sponia andersonii</name>
    <dbReference type="NCBI Taxonomy" id="3476"/>
    <lineage>
        <taxon>Eukaryota</taxon>
        <taxon>Viridiplantae</taxon>
        <taxon>Streptophyta</taxon>
        <taxon>Embryophyta</taxon>
        <taxon>Tracheophyta</taxon>
        <taxon>Spermatophyta</taxon>
        <taxon>Magnoliopsida</taxon>
        <taxon>eudicotyledons</taxon>
        <taxon>Gunneridae</taxon>
        <taxon>Pentapetalae</taxon>
        <taxon>rosids</taxon>
        <taxon>fabids</taxon>
        <taxon>Rosales</taxon>
        <taxon>Cannabaceae</taxon>
        <taxon>Parasponia</taxon>
    </lineage>
</organism>
<accession>A0A2P5AQ70</accession>
<evidence type="ECO:0000313" key="1">
    <source>
        <dbReference type="EMBL" id="PON38680.1"/>
    </source>
</evidence>
<dbReference type="Proteomes" id="UP000237105">
    <property type="component" value="Unassembled WGS sequence"/>
</dbReference>